<dbReference type="InterPro" id="IPR050833">
    <property type="entry name" value="Poly_Biosynth_Transport"/>
</dbReference>
<gene>
    <name evidence="7" type="ORF">H9737_06545</name>
</gene>
<evidence type="ECO:0000256" key="5">
    <source>
        <dbReference type="ARBA" id="ARBA00023136"/>
    </source>
</evidence>
<feature type="transmembrane region" description="Helical" evidence="6">
    <location>
        <begin position="462"/>
        <end position="484"/>
    </location>
</feature>
<feature type="transmembrane region" description="Helical" evidence="6">
    <location>
        <begin position="47"/>
        <end position="69"/>
    </location>
</feature>
<dbReference type="Pfam" id="PF01943">
    <property type="entry name" value="Polysacc_synt"/>
    <property type="match status" value="1"/>
</dbReference>
<keyword evidence="5 6" id="KW-0472">Membrane</keyword>
<feature type="transmembrane region" description="Helical" evidence="6">
    <location>
        <begin position="81"/>
        <end position="108"/>
    </location>
</feature>
<dbReference type="InterPro" id="IPR002797">
    <property type="entry name" value="Polysacc_synth"/>
</dbReference>
<feature type="transmembrane region" description="Helical" evidence="6">
    <location>
        <begin position="258"/>
        <end position="285"/>
    </location>
</feature>
<reference evidence="7" key="2">
    <citation type="submission" date="2021-04" db="EMBL/GenBank/DDBJ databases">
        <authorList>
            <person name="Gilroy R."/>
        </authorList>
    </citation>
    <scope>NUCLEOTIDE SEQUENCE</scope>
    <source>
        <strain evidence="7">26628</strain>
    </source>
</reference>
<feature type="transmembrane region" description="Helical" evidence="6">
    <location>
        <begin position="401"/>
        <end position="423"/>
    </location>
</feature>
<evidence type="ECO:0000313" key="8">
    <source>
        <dbReference type="Proteomes" id="UP000824249"/>
    </source>
</evidence>
<organism evidence="7 8">
    <name type="scientific">Candidatus Borkfalkia faecigallinarum</name>
    <dbReference type="NCBI Taxonomy" id="2838509"/>
    <lineage>
        <taxon>Bacteria</taxon>
        <taxon>Bacillati</taxon>
        <taxon>Bacillota</taxon>
        <taxon>Clostridia</taxon>
        <taxon>Christensenellales</taxon>
        <taxon>Christensenellaceae</taxon>
        <taxon>Candidatus Borkfalkia</taxon>
    </lineage>
</organism>
<dbReference type="InterPro" id="IPR024923">
    <property type="entry name" value="PG_synth_SpoVB"/>
</dbReference>
<dbReference type="GO" id="GO:0005886">
    <property type="term" value="C:plasma membrane"/>
    <property type="evidence" value="ECO:0007669"/>
    <property type="project" value="UniProtKB-SubCell"/>
</dbReference>
<name>A0A9D1VV12_9FIRM</name>
<feature type="transmembrane region" description="Helical" evidence="6">
    <location>
        <begin position="7"/>
        <end position="27"/>
    </location>
</feature>
<dbReference type="EMBL" id="DXFD01000096">
    <property type="protein sequence ID" value="HIX47328.1"/>
    <property type="molecule type" value="Genomic_DNA"/>
</dbReference>
<comment type="subcellular location">
    <subcellularLocation>
        <location evidence="1">Cell membrane</location>
        <topology evidence="1">Multi-pass membrane protein</topology>
    </subcellularLocation>
</comment>
<feature type="transmembrane region" description="Helical" evidence="6">
    <location>
        <begin position="346"/>
        <end position="369"/>
    </location>
</feature>
<accession>A0A9D1VV12</accession>
<evidence type="ECO:0000313" key="7">
    <source>
        <dbReference type="EMBL" id="HIX47328.1"/>
    </source>
</evidence>
<reference evidence="7" key="1">
    <citation type="journal article" date="2021" name="PeerJ">
        <title>Extensive microbial diversity within the chicken gut microbiome revealed by metagenomics and culture.</title>
        <authorList>
            <person name="Gilroy R."/>
            <person name="Ravi A."/>
            <person name="Getino M."/>
            <person name="Pursley I."/>
            <person name="Horton D.L."/>
            <person name="Alikhan N.F."/>
            <person name="Baker D."/>
            <person name="Gharbi K."/>
            <person name="Hall N."/>
            <person name="Watson M."/>
            <person name="Adriaenssens E.M."/>
            <person name="Foster-Nyarko E."/>
            <person name="Jarju S."/>
            <person name="Secka A."/>
            <person name="Antonio M."/>
            <person name="Oren A."/>
            <person name="Chaudhuri R.R."/>
            <person name="La Ragione R."/>
            <person name="Hildebrand F."/>
            <person name="Pallen M.J."/>
        </authorList>
    </citation>
    <scope>NUCLEOTIDE SEQUENCE</scope>
    <source>
        <strain evidence="7">26628</strain>
    </source>
</reference>
<feature type="transmembrane region" description="Helical" evidence="6">
    <location>
        <begin position="178"/>
        <end position="197"/>
    </location>
</feature>
<sequence>MKKQSFLKGAVIISAGGIAAKILGAFYRIPLSNLLGGQGMGVYQMVYPLYCLLLTLSATGIPAGLARIVSRRAADGQEVRGVLFSALSLFCAVGAAGSLVMFLAAPLFAAAQGEPAAASAYRALAPSVFFVSAISCVRGWFQGRSNFLPTALSEVLEQLVKVGLGLSLPALFPARAVQMSLLAVTASEFAACAWMLLQCRQRRPLYRERAGRVSPPQLLRVTVPVAVAAGVLPLSNIIESILIVRIVGSYAANATALYGLYAGSAVTLINLPVSVCYGIAAAIVPSVSAAQVTGGAAAAERRALPAAKYTLFIALPSAAFLFAFAGQTARFLYPSVAGEEGEMLAALVRALAGGAALLSLVQTFSAVLTGRGKPKVAALSMTAACAVKLALEALLLRDAQISVLGAAYASLGCYFVALLVNLLYSIREAKNRLRFLRHAAGFSLAAAGCVCAALPAARVHVLLALAVSAAVYLAVTFLGGAFSARELDLFRRKKHDPYHRLGV</sequence>
<evidence type="ECO:0000256" key="6">
    <source>
        <dbReference type="SAM" id="Phobius"/>
    </source>
</evidence>
<feature type="transmembrane region" description="Helical" evidence="6">
    <location>
        <begin position="306"/>
        <end position="326"/>
    </location>
</feature>
<evidence type="ECO:0000256" key="1">
    <source>
        <dbReference type="ARBA" id="ARBA00004651"/>
    </source>
</evidence>
<evidence type="ECO:0000256" key="4">
    <source>
        <dbReference type="ARBA" id="ARBA00022989"/>
    </source>
</evidence>
<evidence type="ECO:0000256" key="3">
    <source>
        <dbReference type="ARBA" id="ARBA00022692"/>
    </source>
</evidence>
<feature type="transmembrane region" description="Helical" evidence="6">
    <location>
        <begin position="435"/>
        <end position="456"/>
    </location>
</feature>
<keyword evidence="4 6" id="KW-1133">Transmembrane helix</keyword>
<keyword evidence="2" id="KW-1003">Cell membrane</keyword>
<dbReference type="PANTHER" id="PTHR30250">
    <property type="entry name" value="PST FAMILY PREDICTED COLANIC ACID TRANSPORTER"/>
    <property type="match status" value="1"/>
</dbReference>
<dbReference type="PANTHER" id="PTHR30250:SF21">
    <property type="entry name" value="LIPID II FLIPPASE MURJ"/>
    <property type="match status" value="1"/>
</dbReference>
<keyword evidence="3 6" id="KW-0812">Transmembrane</keyword>
<comment type="caution">
    <text evidence="7">The sequence shown here is derived from an EMBL/GenBank/DDBJ whole genome shotgun (WGS) entry which is preliminary data.</text>
</comment>
<dbReference type="Proteomes" id="UP000824249">
    <property type="component" value="Unassembled WGS sequence"/>
</dbReference>
<evidence type="ECO:0000256" key="2">
    <source>
        <dbReference type="ARBA" id="ARBA00022475"/>
    </source>
</evidence>
<protein>
    <submittedName>
        <fullName evidence="7">Oligosaccharide flippase family protein</fullName>
    </submittedName>
</protein>
<dbReference type="AlphaFoldDB" id="A0A9D1VV12"/>
<feature type="transmembrane region" description="Helical" evidence="6">
    <location>
        <begin position="376"/>
        <end position="395"/>
    </location>
</feature>
<dbReference type="PIRSF" id="PIRSF038958">
    <property type="entry name" value="PG_synth_SpoVB"/>
    <property type="match status" value="1"/>
</dbReference>
<proteinExistence type="predicted"/>